<dbReference type="PRINTS" id="PR00038">
    <property type="entry name" value="HTHLUXR"/>
</dbReference>
<protein>
    <recommendedName>
        <fullName evidence="5">HTH luxR-type domain-containing protein</fullName>
    </recommendedName>
</protein>
<dbReference type="InterPro" id="IPR041617">
    <property type="entry name" value="TPR_MalT"/>
</dbReference>
<dbReference type="CDD" id="cd06170">
    <property type="entry name" value="LuxR_C_like"/>
    <property type="match status" value="1"/>
</dbReference>
<name>A0A6I3XHX9_9BURK</name>
<dbReference type="Gene3D" id="3.40.50.300">
    <property type="entry name" value="P-loop containing nucleotide triphosphate hydrolases"/>
    <property type="match status" value="1"/>
</dbReference>
<evidence type="ECO:0000256" key="4">
    <source>
        <dbReference type="SAM" id="MobiDB-lite"/>
    </source>
</evidence>
<dbReference type="SUPFAM" id="SSF48452">
    <property type="entry name" value="TPR-like"/>
    <property type="match status" value="1"/>
</dbReference>
<proteinExistence type="predicted"/>
<organism evidence="6 7">
    <name type="scientific">Pseudoduganella dura</name>
    <dbReference type="NCBI Taxonomy" id="321982"/>
    <lineage>
        <taxon>Bacteria</taxon>
        <taxon>Pseudomonadati</taxon>
        <taxon>Pseudomonadota</taxon>
        <taxon>Betaproteobacteria</taxon>
        <taxon>Burkholderiales</taxon>
        <taxon>Oxalobacteraceae</taxon>
        <taxon>Telluria group</taxon>
        <taxon>Pseudoduganella</taxon>
    </lineage>
</organism>
<dbReference type="InterPro" id="IPR059106">
    <property type="entry name" value="WHD_MalT"/>
</dbReference>
<keyword evidence="2" id="KW-0238">DNA-binding</keyword>
<sequence>MPAVQYAAAHSVQGAAPQQSSQPEARRWQPPALHRSAIARSTLHIGLPELTHAPVTMVRAPAGFGKTTVLLHFHGILAEHGATAWITLNDTHRDLTHLYICMASAIASACGAPPGAAPGKVFNIESMLAHLTVLVESAGRDVHLFLDDAQVLSGSEALQLLELLAKRLPAGLHVLIATRVQLMLPLARLRQSKLLVELGMHDLSMAPDEALAVLGEGSDRPATGGALEVLARRCAGWAGGLVLLQQMLRNEGDASRLLGYFSGANRRFAEFFEEEVMPVGGDTGKRDFLLQISILARFSPALCEAVTGRADSRALLAECEAAGCFIRPLDEGQTWFAFHPLFAEFLQRQLHDEQEALTRDLHERACAWLLAHRHYVDAFDHAVALGDLMRAAQILDDWCNREFGTSASVEIITLAAQLPEEIKTCFPRIMLIEAWRRDVFWQFDGSRELVELSRKRLRQMASENPDRSEDIAEMQGLLVHGEMMIACCSDDMPRTEELAHVLIRDYERANLHVRGSFYTSLLYAQREQYKLQDIDLLSRLGRSHYHRPGKGLTSIFHEAIVGPSHFMMGRTEVAIHSLSDALETAETLTEPGSMVAALVALPLSEIYYERNELDRARELLDAHLAHVSAHGFIDQMIAAWLTQMKLLRLDGKITEAYRVVDTATTFAREHGFDRIRFWITAGHIKMLLGDGQIDEAARACRNQGIVGVAKQFMPGGSVTTRDEARALAWVRLALAENRIADSMSVAKQWHGFVQAAGAIRNQIRWDIILAHGFMLSGERLAAQRALRRGIAIGASGRFVRTFLDEGAWIETLLEDSVGAPGPVDLPRDAFAAELLQAFAQRSNRPTIRVELPPESGTGVYGALGARELEILRLMGTGLLNREIGDKLGMTEGSVKWYVQQIYDKVGVRRRAQVVERAYQLGLINR</sequence>
<keyword evidence="3" id="KW-0804">Transcription</keyword>
<dbReference type="InterPro" id="IPR036388">
    <property type="entry name" value="WH-like_DNA-bd_sf"/>
</dbReference>
<dbReference type="Pfam" id="PF17874">
    <property type="entry name" value="TPR_MalT"/>
    <property type="match status" value="1"/>
</dbReference>
<dbReference type="Pfam" id="PF25873">
    <property type="entry name" value="WHD_MalT"/>
    <property type="match status" value="1"/>
</dbReference>
<evidence type="ECO:0000256" key="3">
    <source>
        <dbReference type="ARBA" id="ARBA00023163"/>
    </source>
</evidence>
<comment type="caution">
    <text evidence="6">The sequence shown here is derived from an EMBL/GenBank/DDBJ whole genome shotgun (WGS) entry which is preliminary data.</text>
</comment>
<dbReference type="SUPFAM" id="SSF52540">
    <property type="entry name" value="P-loop containing nucleoside triphosphate hydrolases"/>
    <property type="match status" value="1"/>
</dbReference>
<feature type="domain" description="HTH luxR-type" evidence="5">
    <location>
        <begin position="856"/>
        <end position="921"/>
    </location>
</feature>
<reference evidence="6 7" key="1">
    <citation type="submission" date="2019-11" db="EMBL/GenBank/DDBJ databases">
        <title>Draft Genome Sequences of Six Type Strains of the Genus Massilia.</title>
        <authorList>
            <person name="Miess H."/>
            <person name="Frediansyah A."/>
            <person name="Goeker M."/>
            <person name="Gross H."/>
        </authorList>
    </citation>
    <scope>NUCLEOTIDE SEQUENCE [LARGE SCALE GENOMIC DNA]</scope>
    <source>
        <strain evidence="6 7">DSM 17513</strain>
    </source>
</reference>
<dbReference type="AlphaFoldDB" id="A0A6I3XHX9"/>
<dbReference type="InterPro" id="IPR016032">
    <property type="entry name" value="Sig_transdc_resp-reg_C-effctor"/>
</dbReference>
<evidence type="ECO:0000313" key="6">
    <source>
        <dbReference type="EMBL" id="MUI11355.1"/>
    </source>
</evidence>
<dbReference type="RefSeq" id="WP_155707354.1">
    <property type="nucleotide sequence ID" value="NZ_BMWU01000016.1"/>
</dbReference>
<dbReference type="EMBL" id="WNWM01000002">
    <property type="protein sequence ID" value="MUI11355.1"/>
    <property type="molecule type" value="Genomic_DNA"/>
</dbReference>
<dbReference type="Gene3D" id="1.10.10.10">
    <property type="entry name" value="Winged helix-like DNA-binding domain superfamily/Winged helix DNA-binding domain"/>
    <property type="match status" value="1"/>
</dbReference>
<gene>
    <name evidence="6" type="ORF">GJV26_02460</name>
</gene>
<evidence type="ECO:0000256" key="1">
    <source>
        <dbReference type="ARBA" id="ARBA00023015"/>
    </source>
</evidence>
<keyword evidence="1" id="KW-0805">Transcription regulation</keyword>
<dbReference type="Proteomes" id="UP000431684">
    <property type="component" value="Unassembled WGS sequence"/>
</dbReference>
<dbReference type="SUPFAM" id="SSF46894">
    <property type="entry name" value="C-terminal effector domain of the bipartite response regulators"/>
    <property type="match status" value="1"/>
</dbReference>
<dbReference type="InterPro" id="IPR027417">
    <property type="entry name" value="P-loop_NTPase"/>
</dbReference>
<dbReference type="OrthoDB" id="134985at2"/>
<dbReference type="Pfam" id="PF00196">
    <property type="entry name" value="GerE"/>
    <property type="match status" value="1"/>
</dbReference>
<evidence type="ECO:0000313" key="7">
    <source>
        <dbReference type="Proteomes" id="UP000431684"/>
    </source>
</evidence>
<dbReference type="GO" id="GO:0003677">
    <property type="term" value="F:DNA binding"/>
    <property type="evidence" value="ECO:0007669"/>
    <property type="project" value="UniProtKB-KW"/>
</dbReference>
<accession>A0A6I3XHX9</accession>
<dbReference type="InterPro" id="IPR011990">
    <property type="entry name" value="TPR-like_helical_dom_sf"/>
</dbReference>
<dbReference type="InterPro" id="IPR000792">
    <property type="entry name" value="Tscrpt_reg_LuxR_C"/>
</dbReference>
<dbReference type="PANTHER" id="PTHR44688">
    <property type="entry name" value="DNA-BINDING TRANSCRIPTIONAL ACTIVATOR DEVR_DOSR"/>
    <property type="match status" value="1"/>
</dbReference>
<dbReference type="GO" id="GO:0006355">
    <property type="term" value="P:regulation of DNA-templated transcription"/>
    <property type="evidence" value="ECO:0007669"/>
    <property type="project" value="InterPro"/>
</dbReference>
<evidence type="ECO:0000256" key="2">
    <source>
        <dbReference type="ARBA" id="ARBA00023125"/>
    </source>
</evidence>
<evidence type="ECO:0000259" key="5">
    <source>
        <dbReference type="PROSITE" id="PS50043"/>
    </source>
</evidence>
<keyword evidence="7" id="KW-1185">Reference proteome</keyword>
<dbReference type="SMART" id="SM00421">
    <property type="entry name" value="HTH_LUXR"/>
    <property type="match status" value="1"/>
</dbReference>
<dbReference type="PROSITE" id="PS50043">
    <property type="entry name" value="HTH_LUXR_2"/>
    <property type="match status" value="1"/>
</dbReference>
<feature type="region of interest" description="Disordered" evidence="4">
    <location>
        <begin position="9"/>
        <end position="29"/>
    </location>
</feature>
<dbReference type="Gene3D" id="1.25.40.10">
    <property type="entry name" value="Tetratricopeptide repeat domain"/>
    <property type="match status" value="1"/>
</dbReference>
<dbReference type="PANTHER" id="PTHR44688:SF16">
    <property type="entry name" value="DNA-BINDING TRANSCRIPTIONAL ACTIVATOR DEVR_DOSR"/>
    <property type="match status" value="1"/>
</dbReference>